<gene>
    <name evidence="2" type="primary">Hypp7313</name>
    <name evidence="2" type="ORF">BLAG_LOCUS7081</name>
</gene>
<protein>
    <submittedName>
        <fullName evidence="2">Hypp7313 protein</fullName>
    </submittedName>
</protein>
<proteinExistence type="predicted"/>
<organism evidence="2 3">
    <name type="scientific">Branchiostoma lanceolatum</name>
    <name type="common">Common lancelet</name>
    <name type="synonym">Amphioxus lanceolatum</name>
    <dbReference type="NCBI Taxonomy" id="7740"/>
    <lineage>
        <taxon>Eukaryota</taxon>
        <taxon>Metazoa</taxon>
        <taxon>Chordata</taxon>
        <taxon>Cephalochordata</taxon>
        <taxon>Leptocardii</taxon>
        <taxon>Amphioxiformes</taxon>
        <taxon>Branchiostomatidae</taxon>
        <taxon>Branchiostoma</taxon>
    </lineage>
</organism>
<accession>A0A8K0ECU5</accession>
<reference evidence="2" key="1">
    <citation type="submission" date="2022-01" db="EMBL/GenBank/DDBJ databases">
        <authorList>
            <person name="Braso-Vives M."/>
        </authorList>
    </citation>
    <scope>NUCLEOTIDE SEQUENCE</scope>
</reference>
<dbReference type="Proteomes" id="UP000838412">
    <property type="component" value="Chromosome 14"/>
</dbReference>
<sequence length="104" mass="11548">MAEAGVPGCAEAAVSPRPGRAQETQATEDSSESDGECEERGPFRRKVSTQGQLKNKVSTLLNFPRATSPIKRENKSRNEATKLPCHRKGYAEFFLYDWTEDVTV</sequence>
<name>A0A8K0ECU5_BRALA</name>
<evidence type="ECO:0000313" key="3">
    <source>
        <dbReference type="Proteomes" id="UP000838412"/>
    </source>
</evidence>
<dbReference type="AlphaFoldDB" id="A0A8K0ECU5"/>
<evidence type="ECO:0000313" key="2">
    <source>
        <dbReference type="EMBL" id="CAH1244442.1"/>
    </source>
</evidence>
<keyword evidence="3" id="KW-1185">Reference proteome</keyword>
<dbReference type="EMBL" id="OV696699">
    <property type="protein sequence ID" value="CAH1244442.1"/>
    <property type="molecule type" value="Genomic_DNA"/>
</dbReference>
<feature type="region of interest" description="Disordered" evidence="1">
    <location>
        <begin position="1"/>
        <end position="52"/>
    </location>
</feature>
<evidence type="ECO:0000256" key="1">
    <source>
        <dbReference type="SAM" id="MobiDB-lite"/>
    </source>
</evidence>